<dbReference type="InterPro" id="IPR014710">
    <property type="entry name" value="RmlC-like_jellyroll"/>
</dbReference>
<dbReference type="CDD" id="cd06121">
    <property type="entry name" value="cupin_YML079wp"/>
    <property type="match status" value="1"/>
</dbReference>
<dbReference type="Proteomes" id="UP000177230">
    <property type="component" value="Unassembled WGS sequence"/>
</dbReference>
<organism evidence="2 3">
    <name type="scientific">Candidatus Edwardsbacteria bacterium GWF2_54_11</name>
    <dbReference type="NCBI Taxonomy" id="1817851"/>
    <lineage>
        <taxon>Bacteria</taxon>
        <taxon>Candidatus Edwardsiibacteriota</taxon>
    </lineage>
</organism>
<protein>
    <recommendedName>
        <fullName evidence="1">DUF985 domain-containing protein</fullName>
    </recommendedName>
</protein>
<dbReference type="InterPro" id="IPR039935">
    <property type="entry name" value="YML079W-like"/>
</dbReference>
<feature type="domain" description="DUF985" evidence="1">
    <location>
        <begin position="7"/>
        <end position="145"/>
    </location>
</feature>
<reference evidence="2 3" key="1">
    <citation type="journal article" date="2016" name="Nat. Commun.">
        <title>Thousands of microbial genomes shed light on interconnected biogeochemical processes in an aquifer system.</title>
        <authorList>
            <person name="Anantharaman K."/>
            <person name="Brown C.T."/>
            <person name="Hug L.A."/>
            <person name="Sharon I."/>
            <person name="Castelle C.J."/>
            <person name="Probst A.J."/>
            <person name="Thomas B.C."/>
            <person name="Singh A."/>
            <person name="Wilkins M.J."/>
            <person name="Karaoz U."/>
            <person name="Brodie E.L."/>
            <person name="Williams K.H."/>
            <person name="Hubbard S.S."/>
            <person name="Banfield J.F."/>
        </authorList>
    </citation>
    <scope>NUCLEOTIDE SEQUENCE [LARGE SCALE GENOMIC DNA]</scope>
</reference>
<comment type="caution">
    <text evidence="2">The sequence shown here is derived from an EMBL/GenBank/DDBJ whole genome shotgun (WGS) entry which is preliminary data.</text>
</comment>
<dbReference type="SUPFAM" id="SSF51182">
    <property type="entry name" value="RmlC-like cupins"/>
    <property type="match status" value="1"/>
</dbReference>
<proteinExistence type="predicted"/>
<dbReference type="PANTHER" id="PTHR33387">
    <property type="entry name" value="RMLC-LIKE JELLY ROLL FOLD PROTEIN"/>
    <property type="match status" value="1"/>
</dbReference>
<dbReference type="PANTHER" id="PTHR33387:SF3">
    <property type="entry name" value="DUF985 DOMAIN-CONTAINING PROTEIN"/>
    <property type="match status" value="1"/>
</dbReference>
<dbReference type="Gene3D" id="2.60.120.10">
    <property type="entry name" value="Jelly Rolls"/>
    <property type="match status" value="1"/>
</dbReference>
<sequence>MTTNSPEEMIKLLNLKPLEIEGGYFRETYRSEEILSKEVLPSWYQSDRCISTAIYYLLTPENYSALHKVNSDEIFHFYLGDPVQMLLLYPDGTGREVTLGQDIKSGQAVQLVVPRGVWQGASLQQGGRFALLGTTVSPGFEYQDYIQGQRQSLSPDYSKYARRIAELTR</sequence>
<gene>
    <name evidence="2" type="ORF">A2024_04090</name>
</gene>
<evidence type="ECO:0000259" key="1">
    <source>
        <dbReference type="Pfam" id="PF06172"/>
    </source>
</evidence>
<dbReference type="InterPro" id="IPR009327">
    <property type="entry name" value="Cupin_DUF985"/>
</dbReference>
<name>A0A1F5RCK2_9BACT</name>
<dbReference type="Pfam" id="PF06172">
    <property type="entry name" value="Cupin_5"/>
    <property type="match status" value="1"/>
</dbReference>
<evidence type="ECO:0000313" key="3">
    <source>
        <dbReference type="Proteomes" id="UP000177230"/>
    </source>
</evidence>
<evidence type="ECO:0000313" key="2">
    <source>
        <dbReference type="EMBL" id="OGF12175.1"/>
    </source>
</evidence>
<accession>A0A1F5RCK2</accession>
<dbReference type="AlphaFoldDB" id="A0A1F5RCK2"/>
<dbReference type="EMBL" id="MFFM01000034">
    <property type="protein sequence ID" value="OGF12175.1"/>
    <property type="molecule type" value="Genomic_DNA"/>
</dbReference>
<dbReference type="InterPro" id="IPR011051">
    <property type="entry name" value="RmlC_Cupin_sf"/>
</dbReference>